<keyword evidence="3" id="KW-1185">Reference proteome</keyword>
<keyword evidence="1" id="KW-0812">Transmembrane</keyword>
<dbReference type="AlphaFoldDB" id="A0A4R4ZQZ6"/>
<sequence>MASFSAEQTCPQCHRAVPVDARFVVWCPDCGWNADPAPVDHPAEPAWRRELEAGSTTNKAKRSKQAFAVALPVLLVPVPGLLGGLALLAFYRPLWWSIPLAGAVFTLTAIFRPRVHRLPYDAQSVSREQAPLLYDVLDRLARAASTPKLEQVVITTERAIAIDRIGLRYRRVLTIGLPAWEFLGPQERVAALAQAMYDDKRTLHDRVVRAADQILDDLSSYLAADDRDQVRYDSYSTGMELVATGSSEDQIQHYYLTKFVNAVFGPPVRGYRRLLTRLDLAGRLQRVYAADQQVASIAGAEAAARALERVLLADTGFRVLERSKHFSTGHDPLEQLRRTTADVPEHELLRRVLVSRLHNARLDADHPPTHRRTEAIRKTHSTPTEILRPAESTGIDRQLTPTAQAAIKILRDHS</sequence>
<evidence type="ECO:0000313" key="3">
    <source>
        <dbReference type="Proteomes" id="UP000295124"/>
    </source>
</evidence>
<organism evidence="2 3">
    <name type="scientific">Kribbella antibiotica</name>
    <dbReference type="NCBI Taxonomy" id="190195"/>
    <lineage>
        <taxon>Bacteria</taxon>
        <taxon>Bacillati</taxon>
        <taxon>Actinomycetota</taxon>
        <taxon>Actinomycetes</taxon>
        <taxon>Propionibacteriales</taxon>
        <taxon>Kribbellaceae</taxon>
        <taxon>Kribbella</taxon>
    </lineage>
</organism>
<proteinExistence type="predicted"/>
<gene>
    <name evidence="2" type="ORF">E1263_15225</name>
</gene>
<feature type="transmembrane region" description="Helical" evidence="1">
    <location>
        <begin position="94"/>
        <end position="111"/>
    </location>
</feature>
<protein>
    <submittedName>
        <fullName evidence="2">Uncharacterized protein</fullName>
    </submittedName>
</protein>
<feature type="transmembrane region" description="Helical" evidence="1">
    <location>
        <begin position="66"/>
        <end position="88"/>
    </location>
</feature>
<accession>A0A4R4ZQZ6</accession>
<comment type="caution">
    <text evidence="2">The sequence shown here is derived from an EMBL/GenBank/DDBJ whole genome shotgun (WGS) entry which is preliminary data.</text>
</comment>
<evidence type="ECO:0000256" key="1">
    <source>
        <dbReference type="SAM" id="Phobius"/>
    </source>
</evidence>
<dbReference type="Proteomes" id="UP000295124">
    <property type="component" value="Unassembled WGS sequence"/>
</dbReference>
<keyword evidence="1" id="KW-0472">Membrane</keyword>
<evidence type="ECO:0000313" key="2">
    <source>
        <dbReference type="EMBL" id="TDD59392.1"/>
    </source>
</evidence>
<reference evidence="2 3" key="1">
    <citation type="submission" date="2019-03" db="EMBL/GenBank/DDBJ databases">
        <title>Draft genome sequences of novel Actinobacteria.</title>
        <authorList>
            <person name="Sahin N."/>
            <person name="Ay H."/>
            <person name="Saygin H."/>
        </authorList>
    </citation>
    <scope>NUCLEOTIDE SEQUENCE [LARGE SCALE GENOMIC DNA]</scope>
    <source>
        <strain evidence="2 3">JCM 13523</strain>
    </source>
</reference>
<dbReference type="RefSeq" id="WP_132167953.1">
    <property type="nucleotide sequence ID" value="NZ_SMKX01000036.1"/>
</dbReference>
<name>A0A4R4ZQZ6_9ACTN</name>
<keyword evidence="1" id="KW-1133">Transmembrane helix</keyword>
<dbReference type="EMBL" id="SMKX01000036">
    <property type="protein sequence ID" value="TDD59392.1"/>
    <property type="molecule type" value="Genomic_DNA"/>
</dbReference>
<dbReference type="OrthoDB" id="7870694at2"/>